<dbReference type="InterPro" id="IPR001763">
    <property type="entry name" value="Rhodanese-like_dom"/>
</dbReference>
<evidence type="ECO:0000259" key="3">
    <source>
        <dbReference type="PROSITE" id="PS50206"/>
    </source>
</evidence>
<dbReference type="AlphaFoldDB" id="K9UIY3"/>
<dbReference type="Pfam" id="PF00581">
    <property type="entry name" value="Rhodanese"/>
    <property type="match status" value="2"/>
</dbReference>
<keyword evidence="5" id="KW-1185">Reference proteome</keyword>
<dbReference type="HOGENOM" id="CLU_031618_0_0_3"/>
<proteinExistence type="predicted"/>
<evidence type="ECO:0000256" key="1">
    <source>
        <dbReference type="ARBA" id="ARBA00022679"/>
    </source>
</evidence>
<dbReference type="PROSITE" id="PS50206">
    <property type="entry name" value="RHODANESE_3"/>
    <property type="match status" value="2"/>
</dbReference>
<name>K9UIY3_CHAP6</name>
<dbReference type="PANTHER" id="PTHR11364">
    <property type="entry name" value="THIOSULFATE SULFERTANSFERASE"/>
    <property type="match status" value="1"/>
</dbReference>
<reference evidence="4 5" key="1">
    <citation type="submission" date="2012-05" db="EMBL/GenBank/DDBJ databases">
        <title>Finished chromosome of genome of Chamaesiphon sp. PCC 6605.</title>
        <authorList>
            <consortium name="US DOE Joint Genome Institute"/>
            <person name="Gugger M."/>
            <person name="Coursin T."/>
            <person name="Rippka R."/>
            <person name="Tandeau De Marsac N."/>
            <person name="Huntemann M."/>
            <person name="Wei C.-L."/>
            <person name="Han J."/>
            <person name="Detter J.C."/>
            <person name="Han C."/>
            <person name="Tapia R."/>
            <person name="Chen A."/>
            <person name="Kyrpides N."/>
            <person name="Mavromatis K."/>
            <person name="Markowitz V."/>
            <person name="Szeto E."/>
            <person name="Ivanova N."/>
            <person name="Pagani I."/>
            <person name="Pati A."/>
            <person name="Goodwin L."/>
            <person name="Nordberg H.P."/>
            <person name="Cantor M.N."/>
            <person name="Hua S.X."/>
            <person name="Woyke T."/>
            <person name="Kerfeld C.A."/>
        </authorList>
    </citation>
    <scope>NUCLEOTIDE SEQUENCE [LARGE SCALE GENOMIC DNA]</scope>
    <source>
        <strain evidence="5">ATCC 27169 / PCC 6605</strain>
    </source>
</reference>
<gene>
    <name evidence="4" type="ORF">Cha6605_3150</name>
</gene>
<dbReference type="eggNOG" id="COG2897">
    <property type="taxonomic scope" value="Bacteria"/>
</dbReference>
<feature type="domain" description="Rhodanese" evidence="3">
    <location>
        <begin position="36"/>
        <end position="155"/>
    </location>
</feature>
<dbReference type="KEGG" id="cmp:Cha6605_3150"/>
<protein>
    <submittedName>
        <fullName evidence="4">Rhodanese-related sulfurtransferase</fullName>
    </submittedName>
</protein>
<dbReference type="EMBL" id="CP003600">
    <property type="protein sequence ID" value="AFY94164.1"/>
    <property type="molecule type" value="Genomic_DNA"/>
</dbReference>
<sequence>MQKGFTNPQSPIPNPIMLSSPVITAELLHSYLVTGSNPNLTIVDCRFALADPDLGRQQYAAAHLPEAHYLDLNRDLSSPAGVRGGRHPLPDDRVLGAKLATMGINPDTLVVAYDDSRLGFAARLWWLLRYYGHDRVAVLDGGYSNWVESGFTVTAELPAASAPGNFKPQVRTEWIVDIDRVKDIQHSAKHILIDSREPDRYLGKTEPIDPVAGHIPSAVNYPWQGVTNPEGFVLSVAEHQQRWTAISPDVEPIVYCGSGVTACVNLLSLELAGIKGAKLYPGSWSDWISN</sequence>
<dbReference type="STRING" id="1173020.Cha6605_3150"/>
<dbReference type="SMART" id="SM00450">
    <property type="entry name" value="RHOD"/>
    <property type="match status" value="2"/>
</dbReference>
<organism evidence="4 5">
    <name type="scientific">Chamaesiphon minutus (strain ATCC 27169 / PCC 6605)</name>
    <dbReference type="NCBI Taxonomy" id="1173020"/>
    <lineage>
        <taxon>Bacteria</taxon>
        <taxon>Bacillati</taxon>
        <taxon>Cyanobacteriota</taxon>
        <taxon>Cyanophyceae</taxon>
        <taxon>Gomontiellales</taxon>
        <taxon>Chamaesiphonaceae</taxon>
        <taxon>Chamaesiphon</taxon>
    </lineage>
</organism>
<dbReference type="CDD" id="cd01449">
    <property type="entry name" value="TST_Repeat_2"/>
    <property type="match status" value="1"/>
</dbReference>
<dbReference type="InterPro" id="IPR036873">
    <property type="entry name" value="Rhodanese-like_dom_sf"/>
</dbReference>
<evidence type="ECO:0000313" key="4">
    <source>
        <dbReference type="EMBL" id="AFY94164.1"/>
    </source>
</evidence>
<dbReference type="Proteomes" id="UP000010366">
    <property type="component" value="Chromosome"/>
</dbReference>
<dbReference type="PANTHER" id="PTHR11364:SF27">
    <property type="entry name" value="SULFURTRANSFERASE"/>
    <property type="match status" value="1"/>
</dbReference>
<dbReference type="Gene3D" id="3.40.250.10">
    <property type="entry name" value="Rhodanese-like domain"/>
    <property type="match status" value="2"/>
</dbReference>
<feature type="domain" description="Rhodanese" evidence="3">
    <location>
        <begin position="186"/>
        <end position="289"/>
    </location>
</feature>
<keyword evidence="1 4" id="KW-0808">Transferase</keyword>
<evidence type="ECO:0000313" key="5">
    <source>
        <dbReference type="Proteomes" id="UP000010366"/>
    </source>
</evidence>
<keyword evidence="2" id="KW-0677">Repeat</keyword>
<dbReference type="PATRIC" id="fig|1173020.3.peg.3604"/>
<dbReference type="GO" id="GO:0004792">
    <property type="term" value="F:thiosulfate-cyanide sulfurtransferase activity"/>
    <property type="evidence" value="ECO:0007669"/>
    <property type="project" value="TreeGrafter"/>
</dbReference>
<dbReference type="SUPFAM" id="SSF52821">
    <property type="entry name" value="Rhodanese/Cell cycle control phosphatase"/>
    <property type="match status" value="2"/>
</dbReference>
<dbReference type="InterPro" id="IPR045078">
    <property type="entry name" value="TST/MPST-like"/>
</dbReference>
<evidence type="ECO:0000256" key="2">
    <source>
        <dbReference type="ARBA" id="ARBA00022737"/>
    </source>
</evidence>
<dbReference type="CDD" id="cd01448">
    <property type="entry name" value="TST_Repeat_1"/>
    <property type="match status" value="1"/>
</dbReference>
<accession>K9UIY3</accession>